<evidence type="ECO:0000256" key="7">
    <source>
        <dbReference type="SAM" id="Phobius"/>
    </source>
</evidence>
<evidence type="ECO:0000256" key="5">
    <source>
        <dbReference type="ARBA" id="ARBA00022989"/>
    </source>
</evidence>
<feature type="domain" description="Type II secretion system protein GspE N-terminal" evidence="8">
    <location>
        <begin position="75"/>
        <end position="137"/>
    </location>
</feature>
<name>A0ABV3XNN1_9RHOB</name>
<keyword evidence="3" id="KW-0808">Transferase</keyword>
<feature type="transmembrane region" description="Helical" evidence="7">
    <location>
        <begin position="502"/>
        <end position="525"/>
    </location>
</feature>
<comment type="caution">
    <text evidence="9">The sequence shown here is derived from an EMBL/GenBank/DDBJ whole genome shotgun (WGS) entry which is preliminary data.</text>
</comment>
<dbReference type="InterPro" id="IPR050321">
    <property type="entry name" value="Glycosyltr_2/OpgH_subfam"/>
</dbReference>
<dbReference type="Proteomes" id="UP001560019">
    <property type="component" value="Unassembled WGS sequence"/>
</dbReference>
<feature type="transmembrane region" description="Helical" evidence="7">
    <location>
        <begin position="185"/>
        <end position="204"/>
    </location>
</feature>
<accession>A0ABV3XNN1</accession>
<keyword evidence="5 7" id="KW-1133">Transmembrane helix</keyword>
<evidence type="ECO:0000256" key="4">
    <source>
        <dbReference type="ARBA" id="ARBA00022692"/>
    </source>
</evidence>
<keyword evidence="10" id="KW-1185">Reference proteome</keyword>
<evidence type="ECO:0000256" key="6">
    <source>
        <dbReference type="ARBA" id="ARBA00023136"/>
    </source>
</evidence>
<protein>
    <submittedName>
        <fullName evidence="9">Cellulose synthase/poly-beta-1,6-N-acetylglucosamine synthase-like glycosyltransferase</fullName>
    </submittedName>
</protein>
<dbReference type="Gene3D" id="3.90.550.10">
    <property type="entry name" value="Spore Coat Polysaccharide Biosynthesis Protein SpsA, Chain A"/>
    <property type="match status" value="1"/>
</dbReference>
<evidence type="ECO:0000256" key="2">
    <source>
        <dbReference type="ARBA" id="ARBA00022676"/>
    </source>
</evidence>
<sequence length="634" mass="68446">MLSSDPRPAAAPRAAPAPAMGLGHALLAQGALDSATLRRAERLARRRRLGLGDLLVRRGTVRRAQVLAAEAMRHGARAVDLEAAPPDPRLVARLGAARCLHEGAVPWRAMGGATVIATSQPDRFAAFCADLPASFGLPIMALTDRAGVDAAVGRAARRRLTLAAANRTPGPESCRFWYARGPRRAMALGVLGLAAAILAAPAPVLSALTLWAAFTLLLGSVLKLAALAAGPGRPPPPAPPPAIPSIAPVPVVSLMVPLFHETGMTGRLLARLGRLDYPRELLDICLIVEEDDTATQAELAAADLPPFMRVIVVPDAPPKTKPRAMNYALAFCRGSIIGIYDAEDAPDPGQIRAVVRQFRRADPQVACLQGVLDFYNHGANWISRCFTVEYAGWFRVVLPGLARLGLALPLGGTTVFFRRTALEAVGGWDAHNVTEDADLGLRLARHGYRTEMVQTVTLEEANCAAWPWVRQRSRWLKGYAMTWTTLMRDPRLLWRQLGPWRFFGAQVLFLGTLSQFLLMPLLWSFWLILLDLPHPLAGVLGGPVMSALCLLFVASEAINIAVGVAGLRRAGRPGLIPWVPTLHFYFPMAALASYKALFEIASKPFFWDKTRHGHLSPLGQADAMAEPAMARAAE</sequence>
<evidence type="ECO:0000256" key="3">
    <source>
        <dbReference type="ARBA" id="ARBA00022679"/>
    </source>
</evidence>
<dbReference type="InterPro" id="IPR029044">
    <property type="entry name" value="Nucleotide-diphossugar_trans"/>
</dbReference>
<dbReference type="CDD" id="cd06427">
    <property type="entry name" value="CESA_like_2"/>
    <property type="match status" value="1"/>
</dbReference>
<gene>
    <name evidence="9" type="ORF">Ga0609869_000282</name>
</gene>
<dbReference type="Pfam" id="PF05157">
    <property type="entry name" value="MshEN"/>
    <property type="match status" value="1"/>
</dbReference>
<dbReference type="SUPFAM" id="SSF53448">
    <property type="entry name" value="Nucleotide-diphospho-sugar transferases"/>
    <property type="match status" value="1"/>
</dbReference>
<keyword evidence="4 7" id="KW-0812">Transmembrane</keyword>
<dbReference type="PANTHER" id="PTHR43867:SF2">
    <property type="entry name" value="CELLULOSE SYNTHASE CATALYTIC SUBUNIT A [UDP-FORMING]"/>
    <property type="match status" value="1"/>
</dbReference>
<feature type="transmembrane region" description="Helical" evidence="7">
    <location>
        <begin position="210"/>
        <end position="229"/>
    </location>
</feature>
<proteinExistence type="predicted"/>
<dbReference type="SUPFAM" id="SSF160246">
    <property type="entry name" value="EspE N-terminal domain-like"/>
    <property type="match status" value="1"/>
</dbReference>
<comment type="subcellular location">
    <subcellularLocation>
        <location evidence="1">Membrane</location>
        <topology evidence="1">Multi-pass membrane protein</topology>
    </subcellularLocation>
</comment>
<organism evidence="9 10">
    <name type="scientific">Rhodovulum iodosum</name>
    <dbReference type="NCBI Taxonomy" id="68291"/>
    <lineage>
        <taxon>Bacteria</taxon>
        <taxon>Pseudomonadati</taxon>
        <taxon>Pseudomonadota</taxon>
        <taxon>Alphaproteobacteria</taxon>
        <taxon>Rhodobacterales</taxon>
        <taxon>Paracoccaceae</taxon>
        <taxon>Rhodovulum</taxon>
    </lineage>
</organism>
<keyword evidence="6 7" id="KW-0472">Membrane</keyword>
<evidence type="ECO:0000313" key="10">
    <source>
        <dbReference type="Proteomes" id="UP001560019"/>
    </source>
</evidence>
<reference evidence="9 10" key="1">
    <citation type="submission" date="2024-06" db="EMBL/GenBank/DDBJ databases">
        <title>Genome of Rhodovulum iodosum, a marine photoferrotroph.</title>
        <authorList>
            <person name="Bianchini G."/>
            <person name="Nikeleit V."/>
            <person name="Kappler A."/>
            <person name="Bryce C."/>
            <person name="Sanchez-Baracaldo P."/>
        </authorList>
    </citation>
    <scope>NUCLEOTIDE SEQUENCE [LARGE SCALE GENOMIC DNA]</scope>
    <source>
        <strain evidence="9 10">UT/N1</strain>
    </source>
</reference>
<dbReference type="RefSeq" id="WP_125404375.1">
    <property type="nucleotide sequence ID" value="NZ_JBEHHI010000001.1"/>
</dbReference>
<dbReference type="EMBL" id="JBEHHI010000001">
    <property type="protein sequence ID" value="MEX5726929.1"/>
    <property type="molecule type" value="Genomic_DNA"/>
</dbReference>
<evidence type="ECO:0000313" key="9">
    <source>
        <dbReference type="EMBL" id="MEX5726929.1"/>
    </source>
</evidence>
<keyword evidence="2" id="KW-0328">Glycosyltransferase</keyword>
<dbReference type="InterPro" id="IPR037257">
    <property type="entry name" value="T2SS_E_N_sf"/>
</dbReference>
<feature type="transmembrane region" description="Helical" evidence="7">
    <location>
        <begin position="545"/>
        <end position="567"/>
    </location>
</feature>
<dbReference type="Pfam" id="PF13641">
    <property type="entry name" value="Glyco_tranf_2_3"/>
    <property type="match status" value="1"/>
</dbReference>
<evidence type="ECO:0000256" key="1">
    <source>
        <dbReference type="ARBA" id="ARBA00004141"/>
    </source>
</evidence>
<dbReference type="InterPro" id="IPR007831">
    <property type="entry name" value="T2SS_GspE_N"/>
</dbReference>
<dbReference type="PANTHER" id="PTHR43867">
    <property type="entry name" value="CELLULOSE SYNTHASE CATALYTIC SUBUNIT A [UDP-FORMING]"/>
    <property type="match status" value="1"/>
</dbReference>
<evidence type="ECO:0000259" key="8">
    <source>
        <dbReference type="Pfam" id="PF05157"/>
    </source>
</evidence>